<dbReference type="Pfam" id="PF02518">
    <property type="entry name" value="HATPase_c"/>
    <property type="match status" value="1"/>
</dbReference>
<organism evidence="7 8">
    <name type="scientific">Sphingorhabdus profundilacus</name>
    <dbReference type="NCBI Taxonomy" id="2509718"/>
    <lineage>
        <taxon>Bacteria</taxon>
        <taxon>Pseudomonadati</taxon>
        <taxon>Pseudomonadota</taxon>
        <taxon>Alphaproteobacteria</taxon>
        <taxon>Sphingomonadales</taxon>
        <taxon>Sphingomonadaceae</taxon>
        <taxon>Sphingorhabdus</taxon>
    </lineage>
</organism>
<comment type="caution">
    <text evidence="7">The sequence shown here is derived from an EMBL/GenBank/DDBJ whole genome shotgun (WGS) entry which is preliminary data.</text>
</comment>
<dbReference type="Pfam" id="PF08448">
    <property type="entry name" value="PAS_4"/>
    <property type="match status" value="1"/>
</dbReference>
<dbReference type="Gene3D" id="3.30.450.20">
    <property type="entry name" value="PAS domain"/>
    <property type="match status" value="1"/>
</dbReference>
<evidence type="ECO:0000256" key="4">
    <source>
        <dbReference type="ARBA" id="ARBA00022777"/>
    </source>
</evidence>
<dbReference type="InterPro" id="IPR036097">
    <property type="entry name" value="HisK_dim/P_sf"/>
</dbReference>
<dbReference type="AlphaFoldDB" id="A0A6I4LZA9"/>
<dbReference type="InterPro" id="IPR036890">
    <property type="entry name" value="HATPase_C_sf"/>
</dbReference>
<dbReference type="PRINTS" id="PR00344">
    <property type="entry name" value="BCTRLSENSOR"/>
</dbReference>
<dbReference type="RefSeq" id="WP_160353289.1">
    <property type="nucleotide sequence ID" value="NZ_SDWJ01000001.1"/>
</dbReference>
<keyword evidence="5" id="KW-0812">Transmembrane</keyword>
<dbReference type="PANTHER" id="PTHR42878:SF12">
    <property type="entry name" value="SENSOR HISTIDINE KINASE YCBM"/>
    <property type="match status" value="1"/>
</dbReference>
<keyword evidence="3" id="KW-0808">Transferase</keyword>
<dbReference type="PANTHER" id="PTHR42878">
    <property type="entry name" value="TWO-COMPONENT HISTIDINE KINASE"/>
    <property type="match status" value="1"/>
</dbReference>
<dbReference type="GO" id="GO:0000155">
    <property type="term" value="F:phosphorelay sensor kinase activity"/>
    <property type="evidence" value="ECO:0007669"/>
    <property type="project" value="InterPro"/>
</dbReference>
<dbReference type="SUPFAM" id="SSF55874">
    <property type="entry name" value="ATPase domain of HSP90 chaperone/DNA topoisomerase II/histidine kinase"/>
    <property type="match status" value="1"/>
</dbReference>
<dbReference type="InterPro" id="IPR003594">
    <property type="entry name" value="HATPase_dom"/>
</dbReference>
<dbReference type="GO" id="GO:0030295">
    <property type="term" value="F:protein kinase activator activity"/>
    <property type="evidence" value="ECO:0007669"/>
    <property type="project" value="TreeGrafter"/>
</dbReference>
<protein>
    <recommendedName>
        <fullName evidence="2">histidine kinase</fullName>
        <ecNumber evidence="2">2.7.13.3</ecNumber>
    </recommendedName>
</protein>
<dbReference type="SUPFAM" id="SSF47384">
    <property type="entry name" value="Homodimeric domain of signal transducing histidine kinase"/>
    <property type="match status" value="1"/>
</dbReference>
<evidence type="ECO:0000313" key="8">
    <source>
        <dbReference type="Proteomes" id="UP000471147"/>
    </source>
</evidence>
<dbReference type="Pfam" id="PF05226">
    <property type="entry name" value="CHASE2"/>
    <property type="match status" value="1"/>
</dbReference>
<dbReference type="OrthoDB" id="9789782at2"/>
<proteinExistence type="predicted"/>
<dbReference type="PROSITE" id="PS50109">
    <property type="entry name" value="HIS_KIN"/>
    <property type="match status" value="1"/>
</dbReference>
<dbReference type="EC" id="2.7.13.3" evidence="2"/>
<dbReference type="InterPro" id="IPR004358">
    <property type="entry name" value="Sig_transdc_His_kin-like_C"/>
</dbReference>
<dbReference type="SMART" id="SM01080">
    <property type="entry name" value="CHASE2"/>
    <property type="match status" value="1"/>
</dbReference>
<feature type="transmembrane region" description="Helical" evidence="5">
    <location>
        <begin position="7"/>
        <end position="28"/>
    </location>
</feature>
<feature type="transmembrane region" description="Helical" evidence="5">
    <location>
        <begin position="312"/>
        <end position="330"/>
    </location>
</feature>
<dbReference type="CDD" id="cd00075">
    <property type="entry name" value="HATPase"/>
    <property type="match status" value="1"/>
</dbReference>
<dbReference type="GO" id="GO:0000156">
    <property type="term" value="F:phosphorelay response regulator activity"/>
    <property type="evidence" value="ECO:0007669"/>
    <property type="project" value="TreeGrafter"/>
</dbReference>
<dbReference type="EMBL" id="SDWJ01000001">
    <property type="protein sequence ID" value="MVZ97413.1"/>
    <property type="molecule type" value="Genomic_DNA"/>
</dbReference>
<evidence type="ECO:0000256" key="3">
    <source>
        <dbReference type="ARBA" id="ARBA00022679"/>
    </source>
</evidence>
<dbReference type="InterPro" id="IPR007890">
    <property type="entry name" value="CHASE2"/>
</dbReference>
<dbReference type="GO" id="GO:0007234">
    <property type="term" value="P:osmosensory signaling via phosphorelay pathway"/>
    <property type="evidence" value="ECO:0007669"/>
    <property type="project" value="TreeGrafter"/>
</dbReference>
<dbReference type="InterPro" id="IPR050351">
    <property type="entry name" value="BphY/WalK/GraS-like"/>
</dbReference>
<reference evidence="7 8" key="1">
    <citation type="submission" date="2019-01" db="EMBL/GenBank/DDBJ databases">
        <title>Sphingorhabdus lacus sp.nov., isolated from an oligotrophic freshwater lake.</title>
        <authorList>
            <person name="Park M."/>
        </authorList>
    </citation>
    <scope>NUCLEOTIDE SEQUENCE [LARGE SCALE GENOMIC DNA]</scope>
    <source>
        <strain evidence="7 8">IMCC26285</strain>
    </source>
</reference>
<feature type="transmembrane region" description="Helical" evidence="5">
    <location>
        <begin position="336"/>
        <end position="355"/>
    </location>
</feature>
<dbReference type="SMART" id="SM00387">
    <property type="entry name" value="HATPase_c"/>
    <property type="match status" value="1"/>
</dbReference>
<dbReference type="InterPro" id="IPR005467">
    <property type="entry name" value="His_kinase_dom"/>
</dbReference>
<dbReference type="InterPro" id="IPR017181">
    <property type="entry name" value="Sig_transdc_His_kin_CHASE2"/>
</dbReference>
<dbReference type="PIRSF" id="PIRSF037347">
    <property type="entry name" value="STHK_CHASE2_PAS_prd"/>
    <property type="match status" value="1"/>
</dbReference>
<evidence type="ECO:0000256" key="5">
    <source>
        <dbReference type="SAM" id="Phobius"/>
    </source>
</evidence>
<evidence type="ECO:0000259" key="6">
    <source>
        <dbReference type="PROSITE" id="PS50109"/>
    </source>
</evidence>
<keyword evidence="8" id="KW-1185">Reference proteome</keyword>
<gene>
    <name evidence="7" type="ORF">EUU23_06800</name>
</gene>
<keyword evidence="4" id="KW-0418">Kinase</keyword>
<dbReference type="InterPro" id="IPR013656">
    <property type="entry name" value="PAS_4"/>
</dbReference>
<evidence type="ECO:0000256" key="1">
    <source>
        <dbReference type="ARBA" id="ARBA00000085"/>
    </source>
</evidence>
<accession>A0A6I4LZA9</accession>
<keyword evidence="5" id="KW-0472">Membrane</keyword>
<sequence length="743" mass="82164">MNLRLRLAVEWVLIGMFATSILVAALHWKGTASFDHLLYDQLTAAQRPAADGDILIVAIDDPSLLALGKWPWDRKLHARLIRKIQGKQPRAIFFDILLSERSEPQADQSLAAAMASGPAPLFIPLHFSTPGNNGHDYDTIFPVPAFVQAASGLGHVNIAFDDDGIVRRTSLCFAPDPDGKSWPHLMTLTAKADRADITGPRCAVPRLIPYSHRGSFAEISYADLLAGEVPDALIRNKFIIIGATAAGMGDNFPTPNGEGGMLSGVEIMANVLAATRRGDFIRPLSDIPTYALSLLPMWVLMIIFLRFRPQLVLTISLATLIGILAVSILLLTNRIWFPPGTALLGVLMVYPLWGWRRLQAISTFMDTELRSFDQSDDMRVWPISYSQATDIVGRQSEALAHAIDHMRDLRRFVSDTLADLPDPMFVTDPDDRVTLTNKLLDERLGVDIYGRLLTDALDLMVVAEQRPQVDRYLGQPPKKDQEFVRFVSPAQLTFVMRRSEVRSDSGDLRGHIHYLTDITALAKAEVDREEVLQLLSHDMRAPQSTIIALLDSPINADAKKRIEQNARRTMQLAQDFVEIARMGESDFGGEDVLLVDLVRESADSLWPLAHERGIRFSFHDTSDSAFVCAEPESLHRAMCNLIDNAIKFSPDNGVIRVEISHHAKAYVAVTISDQGSGIDADILPALFSRFATTRHQTGRFRGVGLGLAFVHAVITRHKGSVTAQNGENGGARFTVTLPEARDE</sequence>
<dbReference type="Gene3D" id="3.30.565.10">
    <property type="entry name" value="Histidine kinase-like ATPase, C-terminal domain"/>
    <property type="match status" value="1"/>
</dbReference>
<name>A0A6I4LZA9_9SPHN</name>
<comment type="catalytic activity">
    <reaction evidence="1">
        <text>ATP + protein L-histidine = ADP + protein N-phospho-L-histidine.</text>
        <dbReference type="EC" id="2.7.13.3"/>
    </reaction>
</comment>
<dbReference type="Proteomes" id="UP000471147">
    <property type="component" value="Unassembled WGS sequence"/>
</dbReference>
<feature type="domain" description="Histidine kinase" evidence="6">
    <location>
        <begin position="534"/>
        <end position="741"/>
    </location>
</feature>
<evidence type="ECO:0000313" key="7">
    <source>
        <dbReference type="EMBL" id="MVZ97413.1"/>
    </source>
</evidence>
<keyword evidence="5" id="KW-1133">Transmembrane helix</keyword>
<evidence type="ECO:0000256" key="2">
    <source>
        <dbReference type="ARBA" id="ARBA00012438"/>
    </source>
</evidence>